<dbReference type="EC" id="1.14.99.n4" evidence="6"/>
<dbReference type="PANTHER" id="PTHR10543:SF89">
    <property type="entry name" value="CAROTENOID 9,10(9',10')-CLEAVAGE DIOXYGENASE 1"/>
    <property type="match status" value="1"/>
</dbReference>
<evidence type="ECO:0000256" key="7">
    <source>
        <dbReference type="ARBA" id="ARBA00048709"/>
    </source>
</evidence>
<protein>
    <recommendedName>
        <fullName evidence="6">carotenoid 9,10-dioxygenase</fullName>
        <ecNumber evidence="6">1.14.99.n4</ecNumber>
    </recommendedName>
</protein>
<dbReference type="EMBL" id="BAABME010002098">
    <property type="protein sequence ID" value="GAA0153014.1"/>
    <property type="molecule type" value="Genomic_DNA"/>
</dbReference>
<dbReference type="AlphaFoldDB" id="A0AAV3PMR7"/>
<proteinExistence type="inferred from homology"/>
<keyword evidence="5 8" id="KW-0408">Iron</keyword>
<dbReference type="Pfam" id="PF03055">
    <property type="entry name" value="RPE65"/>
    <property type="match status" value="1"/>
</dbReference>
<feature type="binding site" evidence="8">
    <location>
        <position position="274"/>
    </location>
    <ligand>
        <name>Fe cation</name>
        <dbReference type="ChEBI" id="CHEBI:24875"/>
        <note>catalytic</note>
    </ligand>
</feature>
<organism evidence="10 11">
    <name type="scientific">Lithospermum erythrorhizon</name>
    <name type="common">Purple gromwell</name>
    <name type="synonym">Lithospermum officinale var. erythrorhizon</name>
    <dbReference type="NCBI Taxonomy" id="34254"/>
    <lineage>
        <taxon>Eukaryota</taxon>
        <taxon>Viridiplantae</taxon>
        <taxon>Streptophyta</taxon>
        <taxon>Embryophyta</taxon>
        <taxon>Tracheophyta</taxon>
        <taxon>Spermatophyta</taxon>
        <taxon>Magnoliopsida</taxon>
        <taxon>eudicotyledons</taxon>
        <taxon>Gunneridae</taxon>
        <taxon>Pentapetalae</taxon>
        <taxon>asterids</taxon>
        <taxon>lamiids</taxon>
        <taxon>Boraginales</taxon>
        <taxon>Boraginaceae</taxon>
        <taxon>Boraginoideae</taxon>
        <taxon>Lithospermeae</taxon>
        <taxon>Lithospermum</taxon>
    </lineage>
</organism>
<feature type="region of interest" description="Disordered" evidence="9">
    <location>
        <begin position="1"/>
        <end position="39"/>
    </location>
</feature>
<reference evidence="10 11" key="1">
    <citation type="submission" date="2024-01" db="EMBL/GenBank/DDBJ databases">
        <title>The complete chloroplast genome sequence of Lithospermum erythrorhizon: insights into the phylogenetic relationship among Boraginaceae species and the maternal lineages of purple gromwells.</title>
        <authorList>
            <person name="Okada T."/>
            <person name="Watanabe K."/>
        </authorList>
    </citation>
    <scope>NUCLEOTIDE SEQUENCE [LARGE SCALE GENOMIC DNA]</scope>
</reference>
<gene>
    <name evidence="10" type="ORF">LIER_11351</name>
</gene>
<evidence type="ECO:0000256" key="3">
    <source>
        <dbReference type="ARBA" id="ARBA00022964"/>
    </source>
</evidence>
<dbReference type="GO" id="GO:0016121">
    <property type="term" value="P:carotene catabolic process"/>
    <property type="evidence" value="ECO:0007669"/>
    <property type="project" value="TreeGrafter"/>
</dbReference>
<evidence type="ECO:0000256" key="8">
    <source>
        <dbReference type="PIRSR" id="PIRSR604294-1"/>
    </source>
</evidence>
<dbReference type="PANTHER" id="PTHR10543">
    <property type="entry name" value="BETA-CAROTENE DIOXYGENASE"/>
    <property type="match status" value="1"/>
</dbReference>
<comment type="catalytic activity">
    <reaction evidence="7">
        <text>all-trans-zeaxanthin + 2 O2 = 4,9-dimethyldodeca-2,4,6,8,10-pentaenedial + 2 (3R)-hydroxy-beta-ionone</text>
        <dbReference type="Rhea" id="RHEA:26393"/>
        <dbReference type="ChEBI" id="CHEBI:15379"/>
        <dbReference type="ChEBI" id="CHEBI:27547"/>
        <dbReference type="ChEBI" id="CHEBI:53171"/>
        <dbReference type="ChEBI" id="CHEBI:53173"/>
        <dbReference type="EC" id="1.14.99.n4"/>
    </reaction>
</comment>
<evidence type="ECO:0000256" key="2">
    <source>
        <dbReference type="ARBA" id="ARBA00022723"/>
    </source>
</evidence>
<feature type="binding site" evidence="8">
    <location>
        <position position="579"/>
    </location>
    <ligand>
        <name>Fe cation</name>
        <dbReference type="ChEBI" id="CHEBI:24875"/>
        <note>catalytic</note>
    </ligand>
</feature>
<sequence length="596" mass="67586">MAEEYDQQASSNKRKWPSLDNESLSSQENKKNNPASSSSLSIGKVLWEELGKSIAPIEDEATNDDGVIKVDPKPNIGEVSKTIDYVTGLMVKLQYDTNETPYYLSGNFGPIRKETPPTGDLKVIQGQIPKLLSGMMIRNGPNPPFDPIANYACMLHAIRFKDGKAIYVSRYVQTSRFLQEQVFRSAEFFKYGDLLGSFGLFTYYLHLLKDERDVLDMSYGFSNANTGLIHHNGMLMALVDFDKPYVIKVLDNGDLETLGINGYKKKLTHNFTPHPKRDPETGELFIFGSSYTAPYAIYNVVRKDGIMSDPVPITTSGPSYMHDFGITEKYVIFMDLPYNFDPENMATNNDWIYRLDTTKKSRFGILPRYAKTEEGIKWFEFDESFFIFHNANAWEDGDGNIVLISSVMKNDDKHSTFVPPIFYGGPKPSLKGVEFTLPQLFKLTFNMKTGKCNKVQLSTTYSDYPKVNESYIGRKLRYVYTSKFDQLAKIPSIVKLDLGIAGAKPQEIQFDFLGNKYGSEVVFVPSVQTDRPLEEDDGYLITFVHDEDTSISYTYIISAQKMEIEAVIELPSRVPYGFHAIYMTEMELQAQISNLA</sequence>
<keyword evidence="2 8" id="KW-0479">Metal-binding</keyword>
<dbReference type="GO" id="GO:0046872">
    <property type="term" value="F:metal ion binding"/>
    <property type="evidence" value="ECO:0007669"/>
    <property type="project" value="UniProtKB-KW"/>
</dbReference>
<evidence type="ECO:0000313" key="10">
    <source>
        <dbReference type="EMBL" id="GAA0153014.1"/>
    </source>
</evidence>
<keyword evidence="3" id="KW-0223">Dioxygenase</keyword>
<dbReference type="GO" id="GO:0010436">
    <property type="term" value="F:carotenoid dioxygenase activity"/>
    <property type="evidence" value="ECO:0007669"/>
    <property type="project" value="TreeGrafter"/>
</dbReference>
<dbReference type="GO" id="GO:0009570">
    <property type="term" value="C:chloroplast stroma"/>
    <property type="evidence" value="ECO:0007669"/>
    <property type="project" value="TreeGrafter"/>
</dbReference>
<evidence type="ECO:0000256" key="4">
    <source>
        <dbReference type="ARBA" id="ARBA00023002"/>
    </source>
</evidence>
<dbReference type="InterPro" id="IPR004294">
    <property type="entry name" value="Carotenoid_Oase"/>
</dbReference>
<evidence type="ECO:0000256" key="1">
    <source>
        <dbReference type="ARBA" id="ARBA00006787"/>
    </source>
</evidence>
<comment type="cofactor">
    <cofactor evidence="8">
        <name>Fe(2+)</name>
        <dbReference type="ChEBI" id="CHEBI:29033"/>
    </cofactor>
    <text evidence="8">Binds 1 Fe(2+) ion per subunit.</text>
</comment>
<evidence type="ECO:0000256" key="6">
    <source>
        <dbReference type="ARBA" id="ARBA00039084"/>
    </source>
</evidence>
<keyword evidence="4" id="KW-0560">Oxidoreductase</keyword>
<feature type="compositionally biased region" description="Polar residues" evidence="9">
    <location>
        <begin position="20"/>
        <end position="39"/>
    </location>
</feature>
<evidence type="ECO:0000256" key="9">
    <source>
        <dbReference type="SAM" id="MobiDB-lite"/>
    </source>
</evidence>
<feature type="binding site" evidence="8">
    <location>
        <position position="389"/>
    </location>
    <ligand>
        <name>Fe cation</name>
        <dbReference type="ChEBI" id="CHEBI:24875"/>
        <note>catalytic</note>
    </ligand>
</feature>
<evidence type="ECO:0000313" key="11">
    <source>
        <dbReference type="Proteomes" id="UP001454036"/>
    </source>
</evidence>
<comment type="caution">
    <text evidence="10">The sequence shown here is derived from an EMBL/GenBank/DDBJ whole genome shotgun (WGS) entry which is preliminary data.</text>
</comment>
<feature type="binding site" evidence="8">
    <location>
        <position position="322"/>
    </location>
    <ligand>
        <name>Fe cation</name>
        <dbReference type="ChEBI" id="CHEBI:24875"/>
        <note>catalytic</note>
    </ligand>
</feature>
<dbReference type="Proteomes" id="UP001454036">
    <property type="component" value="Unassembled WGS sequence"/>
</dbReference>
<evidence type="ECO:0000256" key="5">
    <source>
        <dbReference type="ARBA" id="ARBA00023004"/>
    </source>
</evidence>
<accession>A0AAV3PMR7</accession>
<keyword evidence="11" id="KW-1185">Reference proteome</keyword>
<comment type="similarity">
    <text evidence="1">Belongs to the carotenoid oxygenase family.</text>
</comment>
<name>A0AAV3PMR7_LITER</name>